<feature type="compositionally biased region" description="Acidic residues" evidence="1">
    <location>
        <begin position="362"/>
        <end position="383"/>
    </location>
</feature>
<reference evidence="3" key="1">
    <citation type="submission" date="2017-12" db="EMBL/GenBank/DDBJ databases">
        <authorList>
            <person name="Thomas-White K."/>
            <person name="Wolfe A.J."/>
        </authorList>
    </citation>
    <scope>NUCLEOTIDE SEQUENCE</scope>
    <source>
        <strain evidence="3">UMB0763</strain>
    </source>
</reference>
<dbReference type="RefSeq" id="WP_016458552.1">
    <property type="nucleotide sequence ID" value="NZ_CP136958.1"/>
</dbReference>
<accession>A0AAF0YQ66</accession>
<feature type="region of interest" description="Disordered" evidence="1">
    <location>
        <begin position="350"/>
        <end position="383"/>
    </location>
</feature>
<dbReference type="AlphaFoldDB" id="A0AAF0YQ66"/>
<dbReference type="KEGG" id="cpyr:CYJ47_12760"/>
<organism evidence="3 4">
    <name type="scientific">Corynebacterium pyruviciproducens</name>
    <dbReference type="NCBI Taxonomy" id="598660"/>
    <lineage>
        <taxon>Bacteria</taxon>
        <taxon>Bacillati</taxon>
        <taxon>Actinomycetota</taxon>
        <taxon>Actinomycetes</taxon>
        <taxon>Mycobacteriales</taxon>
        <taxon>Corynebacteriaceae</taxon>
        <taxon>Corynebacterium</taxon>
    </lineage>
</organism>
<evidence type="ECO:0000313" key="4">
    <source>
        <dbReference type="Proteomes" id="UP000234560"/>
    </source>
</evidence>
<reference evidence="3" key="2">
    <citation type="submission" date="2023-10" db="EMBL/GenBank/DDBJ databases">
        <authorList>
            <person name="Choi B."/>
        </authorList>
    </citation>
    <scope>NUCLEOTIDE SEQUENCE</scope>
    <source>
        <strain evidence="3">UMB0763</strain>
    </source>
</reference>
<proteinExistence type="predicted"/>
<evidence type="ECO:0000313" key="3">
    <source>
        <dbReference type="EMBL" id="WOT02097.1"/>
    </source>
</evidence>
<dbReference type="Pfam" id="PF13338">
    <property type="entry name" value="AbiEi_4"/>
    <property type="match status" value="1"/>
</dbReference>
<dbReference type="InterPro" id="IPR025159">
    <property type="entry name" value="AbiEi_N"/>
</dbReference>
<evidence type="ECO:0000259" key="2">
    <source>
        <dbReference type="Pfam" id="PF13338"/>
    </source>
</evidence>
<name>A0AAF0YQ66_9CORY</name>
<dbReference type="EMBL" id="CP136958">
    <property type="protein sequence ID" value="WOT02097.1"/>
    <property type="molecule type" value="Genomic_DNA"/>
</dbReference>
<feature type="compositionally biased region" description="Basic and acidic residues" evidence="1">
    <location>
        <begin position="350"/>
        <end position="361"/>
    </location>
</feature>
<gene>
    <name evidence="3" type="ORF">CYJ47_12760</name>
</gene>
<protein>
    <submittedName>
        <fullName evidence="3">Type IV toxin-antitoxin system AbiEi family antitoxin domain-containing protein</fullName>
    </submittedName>
</protein>
<dbReference type="Proteomes" id="UP000234560">
    <property type="component" value="Chromosome"/>
</dbReference>
<sequence length="383" mass="42400">MGSGNILETLETIASDQWGIVTTAQAQREGITRVQINRLAQKGVLYKSSHGVYYLPSAPMGALSDIQASWISLDPKHFLSERWEEGPRIVVSHESAAAIHRIGNLIPQVDTFSATFRKQTSRSGIKILSNQKIDREDIVNVDGLPVTSVKRTVVDLAAQKIEREYLSMIVADALEKENVGYLSLASQLDEYCTHYGATSGRELVDKFYLENAPLESQKNLVERANTISNKLMEQVSPAFKMAMESLERPEMELAKPHIADVAATQLAQQGEKFGKMLQPMVMREVEALMKNWSPQVNLIVGSEEIEKALKGGHWIDNLGAAKLSEALVQSQKINWNQLLPGAFGNHKYKVEAADESDKTSADEDQGQDDSIAETEANDESSEE</sequence>
<feature type="domain" description="AbiEi antitoxin N-terminal" evidence="2">
    <location>
        <begin position="9"/>
        <end position="56"/>
    </location>
</feature>
<evidence type="ECO:0000256" key="1">
    <source>
        <dbReference type="SAM" id="MobiDB-lite"/>
    </source>
</evidence>